<sequence>MSEKLPIEFVFNTEFGRDPYAAYSTLRDEGPVHAIDFPPGMDAFLVIGYEHGRQALNDPRLAKGMSRGPARFREFTSTDNPVLAHNMLNSDPPDHTRLRRLVSKAFTPRRTESLRPRIQEITDGLIDAMAAKGHADLLDDFAFPLPIIVICELLGVPAEDRDDFRDWSTSLVSPALDEEQARHRAETNAATRAYFTRLLAERRAEPRDDMVSALVAASDEEELLSEQELLATLTLLLIAGHETTVNLIGNGMLALLTHPDQLQLLRDKPELLPSAIEEFLRYDGPVERATFRFAAEDLEIAGVHIPKGSVVHISLGAVDHDPEAFDAPETLDIARTENRHVAFGHGIHFCLGAPLARLEAQIAFGTLLRRLPGLALACAPSEIAWRQDGSIIRGLRALPVGF</sequence>
<evidence type="ECO:0000256" key="2">
    <source>
        <dbReference type="ARBA" id="ARBA00022617"/>
    </source>
</evidence>
<dbReference type="FunFam" id="1.10.630.10:FF:000018">
    <property type="entry name" value="Cytochrome P450 monooxygenase"/>
    <property type="match status" value="1"/>
</dbReference>
<evidence type="ECO:0000256" key="1">
    <source>
        <dbReference type="ARBA" id="ARBA00010617"/>
    </source>
</evidence>
<dbReference type="PROSITE" id="PS00086">
    <property type="entry name" value="CYTOCHROME_P450"/>
    <property type="match status" value="1"/>
</dbReference>
<keyword evidence="2 7" id="KW-0349">Heme</keyword>
<dbReference type="InterPro" id="IPR036396">
    <property type="entry name" value="Cyt_P450_sf"/>
</dbReference>
<evidence type="ECO:0000313" key="9">
    <source>
        <dbReference type="Proteomes" id="UP000198282"/>
    </source>
</evidence>
<dbReference type="GO" id="GO:0020037">
    <property type="term" value="F:heme binding"/>
    <property type="evidence" value="ECO:0007669"/>
    <property type="project" value="InterPro"/>
</dbReference>
<dbReference type="Gene3D" id="1.10.630.10">
    <property type="entry name" value="Cytochrome P450"/>
    <property type="match status" value="1"/>
</dbReference>
<dbReference type="PRINTS" id="PR00359">
    <property type="entry name" value="BP450"/>
</dbReference>
<evidence type="ECO:0000256" key="3">
    <source>
        <dbReference type="ARBA" id="ARBA00022723"/>
    </source>
</evidence>
<dbReference type="PANTHER" id="PTHR46696:SF1">
    <property type="entry name" value="CYTOCHROME P450 YJIB-RELATED"/>
    <property type="match status" value="1"/>
</dbReference>
<gene>
    <name evidence="8" type="ORF">SAMN05216276_103731</name>
</gene>
<evidence type="ECO:0000256" key="5">
    <source>
        <dbReference type="ARBA" id="ARBA00023004"/>
    </source>
</evidence>
<dbReference type="InterPro" id="IPR002397">
    <property type="entry name" value="Cyt_P450_B"/>
</dbReference>
<evidence type="ECO:0000256" key="7">
    <source>
        <dbReference type="RuleBase" id="RU000461"/>
    </source>
</evidence>
<evidence type="ECO:0000256" key="6">
    <source>
        <dbReference type="ARBA" id="ARBA00023033"/>
    </source>
</evidence>
<keyword evidence="6 7" id="KW-0503">Monooxygenase</keyword>
<keyword evidence="3 7" id="KW-0479">Metal-binding</keyword>
<dbReference type="OrthoDB" id="4133219at2"/>
<proteinExistence type="inferred from homology"/>
<dbReference type="InterPro" id="IPR017972">
    <property type="entry name" value="Cyt_P450_CS"/>
</dbReference>
<comment type="similarity">
    <text evidence="1 7">Belongs to the cytochrome P450 family.</text>
</comment>
<dbReference type="Pfam" id="PF00067">
    <property type="entry name" value="p450"/>
    <property type="match status" value="1"/>
</dbReference>
<dbReference type="SUPFAM" id="SSF48264">
    <property type="entry name" value="Cytochrome P450"/>
    <property type="match status" value="1"/>
</dbReference>
<dbReference type="Proteomes" id="UP000198282">
    <property type="component" value="Unassembled WGS sequence"/>
</dbReference>
<reference evidence="8 9" key="1">
    <citation type="submission" date="2017-06" db="EMBL/GenBank/DDBJ databases">
        <authorList>
            <person name="Kim H.J."/>
            <person name="Triplett B.A."/>
        </authorList>
    </citation>
    <scope>NUCLEOTIDE SEQUENCE [LARGE SCALE GENOMIC DNA]</scope>
    <source>
        <strain evidence="8 9">CGMCC 4.2132</strain>
    </source>
</reference>
<dbReference type="EMBL" id="FZOD01000037">
    <property type="protein sequence ID" value="SNT36979.1"/>
    <property type="molecule type" value="Genomic_DNA"/>
</dbReference>
<dbReference type="CDD" id="cd11029">
    <property type="entry name" value="CYP107-like"/>
    <property type="match status" value="1"/>
</dbReference>
<evidence type="ECO:0000256" key="4">
    <source>
        <dbReference type="ARBA" id="ARBA00023002"/>
    </source>
</evidence>
<dbReference type="InterPro" id="IPR001128">
    <property type="entry name" value="Cyt_P450"/>
</dbReference>
<keyword evidence="9" id="KW-1185">Reference proteome</keyword>
<keyword evidence="4 7" id="KW-0560">Oxidoreductase</keyword>
<organism evidence="8 9">
    <name type="scientific">Streptosporangium subroseum</name>
    <dbReference type="NCBI Taxonomy" id="106412"/>
    <lineage>
        <taxon>Bacteria</taxon>
        <taxon>Bacillati</taxon>
        <taxon>Actinomycetota</taxon>
        <taxon>Actinomycetes</taxon>
        <taxon>Streptosporangiales</taxon>
        <taxon>Streptosporangiaceae</taxon>
        <taxon>Streptosporangium</taxon>
    </lineage>
</organism>
<dbReference type="GO" id="GO:0004497">
    <property type="term" value="F:monooxygenase activity"/>
    <property type="evidence" value="ECO:0007669"/>
    <property type="project" value="UniProtKB-KW"/>
</dbReference>
<dbReference type="PANTHER" id="PTHR46696">
    <property type="entry name" value="P450, PUTATIVE (EUROFUNG)-RELATED"/>
    <property type="match status" value="1"/>
</dbReference>
<keyword evidence="5 7" id="KW-0408">Iron</keyword>
<evidence type="ECO:0000313" key="8">
    <source>
        <dbReference type="EMBL" id="SNT36979.1"/>
    </source>
</evidence>
<protein>
    <submittedName>
        <fullName evidence="8">Cytochrome P450</fullName>
    </submittedName>
</protein>
<accession>A0A239M520</accession>
<dbReference type="GO" id="GO:0005506">
    <property type="term" value="F:iron ion binding"/>
    <property type="evidence" value="ECO:0007669"/>
    <property type="project" value="InterPro"/>
</dbReference>
<name>A0A239M520_9ACTN</name>
<dbReference type="AlphaFoldDB" id="A0A239M520"/>
<dbReference type="GO" id="GO:0016705">
    <property type="term" value="F:oxidoreductase activity, acting on paired donors, with incorporation or reduction of molecular oxygen"/>
    <property type="evidence" value="ECO:0007669"/>
    <property type="project" value="InterPro"/>
</dbReference>
<dbReference type="RefSeq" id="WP_089210696.1">
    <property type="nucleotide sequence ID" value="NZ_FZOD01000037.1"/>
</dbReference>